<dbReference type="Proteomes" id="UP000541444">
    <property type="component" value="Unassembled WGS sequence"/>
</dbReference>
<accession>A0A7J7MUA3</accession>
<proteinExistence type="predicted"/>
<reference evidence="3 4" key="1">
    <citation type="journal article" date="2020" name="IScience">
        <title>Genome Sequencing of the Endangered Kingdonia uniflora (Circaeasteraceae, Ranunculales) Reveals Potential Mechanisms of Evolutionary Specialization.</title>
        <authorList>
            <person name="Sun Y."/>
            <person name="Deng T."/>
            <person name="Zhang A."/>
            <person name="Moore M.J."/>
            <person name="Landis J.B."/>
            <person name="Lin N."/>
            <person name="Zhang H."/>
            <person name="Zhang X."/>
            <person name="Huang J."/>
            <person name="Zhang X."/>
            <person name="Sun H."/>
            <person name="Wang H."/>
        </authorList>
    </citation>
    <scope>NUCLEOTIDE SEQUENCE [LARGE SCALE GENOMIC DNA]</scope>
    <source>
        <strain evidence="3">TB1705</strain>
        <tissue evidence="3">Leaf</tissue>
    </source>
</reference>
<organism evidence="3 4">
    <name type="scientific">Kingdonia uniflora</name>
    <dbReference type="NCBI Taxonomy" id="39325"/>
    <lineage>
        <taxon>Eukaryota</taxon>
        <taxon>Viridiplantae</taxon>
        <taxon>Streptophyta</taxon>
        <taxon>Embryophyta</taxon>
        <taxon>Tracheophyta</taxon>
        <taxon>Spermatophyta</taxon>
        <taxon>Magnoliopsida</taxon>
        <taxon>Ranunculales</taxon>
        <taxon>Circaeasteraceae</taxon>
        <taxon>Kingdonia</taxon>
    </lineage>
</organism>
<evidence type="ECO:0000313" key="3">
    <source>
        <dbReference type="EMBL" id="KAF6158382.1"/>
    </source>
</evidence>
<feature type="non-terminal residue" evidence="3">
    <location>
        <position position="1"/>
    </location>
</feature>
<dbReference type="AlphaFoldDB" id="A0A7J7MUA3"/>
<dbReference type="GO" id="GO:0012505">
    <property type="term" value="C:endomembrane system"/>
    <property type="evidence" value="ECO:0007669"/>
    <property type="project" value="TreeGrafter"/>
</dbReference>
<feature type="compositionally biased region" description="Basic and acidic residues" evidence="2">
    <location>
        <begin position="43"/>
        <end position="81"/>
    </location>
</feature>
<evidence type="ECO:0000256" key="1">
    <source>
        <dbReference type="SAM" id="Coils"/>
    </source>
</evidence>
<comment type="caution">
    <text evidence="3">The sequence shown here is derived from an EMBL/GenBank/DDBJ whole genome shotgun (WGS) entry which is preliminary data.</text>
</comment>
<gene>
    <name evidence="3" type="ORF">GIB67_022462</name>
</gene>
<keyword evidence="4" id="KW-1185">Reference proteome</keyword>
<dbReference type="EMBL" id="JACGCM010001226">
    <property type="protein sequence ID" value="KAF6158382.1"/>
    <property type="molecule type" value="Genomic_DNA"/>
</dbReference>
<feature type="coiled-coil region" evidence="1">
    <location>
        <begin position="171"/>
        <end position="205"/>
    </location>
</feature>
<evidence type="ECO:0000256" key="2">
    <source>
        <dbReference type="SAM" id="MobiDB-lite"/>
    </source>
</evidence>
<dbReference type="OrthoDB" id="3176171at2759"/>
<evidence type="ECO:0000313" key="4">
    <source>
        <dbReference type="Proteomes" id="UP000541444"/>
    </source>
</evidence>
<dbReference type="PANTHER" id="PTHR36362:SF3">
    <property type="entry name" value="PROTEIN HOOK HOMOLOG 3-LIKE"/>
    <property type="match status" value="1"/>
</dbReference>
<dbReference type="PANTHER" id="PTHR36362">
    <property type="entry name" value="DNA-DIRECTED RNA POLYMERASE SUBUNIT BETA"/>
    <property type="match status" value="1"/>
</dbReference>
<keyword evidence="1" id="KW-0175">Coiled coil</keyword>
<protein>
    <submittedName>
        <fullName evidence="3">Uncharacterized protein</fullName>
    </submittedName>
</protein>
<feature type="compositionally biased region" description="Low complexity" evidence="2">
    <location>
        <begin position="33"/>
        <end position="42"/>
    </location>
</feature>
<feature type="region of interest" description="Disordered" evidence="2">
    <location>
        <begin position="28"/>
        <end position="84"/>
    </location>
</feature>
<sequence>SAINIQIKKKDHEDGIKSLIAHSEVQECDVAAPSRSDCPSSSKDSRREFFKDKRLQIASDDDKNINGEDDRCAHHADEDKNYQNVQEKLVDEDGESFEEEGEFYPDKHMDRPLDFHDNPDSGKYILSHLPFVEKGNSDRHRNLKRRRSVFDDEGSSDEDSEIVKEDQIDEYKKLEVLALEIETTIASLEEDLAKTHKEKEEILLRNKLLTNALLELVEEKEIWVAKEKASFKFITEKVQISKSELSLFSNDISEVKHELESSREGCKAIRERLEFSEEKAEYESKCRWGIQMAAIISDFGHGMALSSVLICVFKATII</sequence>
<name>A0A7J7MUA3_9MAGN</name>